<evidence type="ECO:0000313" key="1">
    <source>
        <dbReference type="EMBL" id="VFJ13102.1"/>
    </source>
</evidence>
<organism evidence="1 2">
    <name type="scientific">Candidatus Nitrosocosmicus franklandianus</name>
    <dbReference type="NCBI Taxonomy" id="1798806"/>
    <lineage>
        <taxon>Archaea</taxon>
        <taxon>Nitrososphaerota</taxon>
        <taxon>Nitrososphaeria</taxon>
        <taxon>Nitrososphaerales</taxon>
        <taxon>Nitrososphaeraceae</taxon>
        <taxon>Candidatus Nitrosocosmicus</taxon>
    </lineage>
</organism>
<evidence type="ECO:0000313" key="2">
    <source>
        <dbReference type="Proteomes" id="UP000294299"/>
    </source>
</evidence>
<dbReference type="OrthoDB" id="5666at2157"/>
<evidence type="ECO:0008006" key="3">
    <source>
        <dbReference type="Google" id="ProtNLM"/>
    </source>
</evidence>
<keyword evidence="2" id="KW-1185">Reference proteome</keyword>
<dbReference type="EMBL" id="LR216287">
    <property type="protein sequence ID" value="VFJ13102.1"/>
    <property type="molecule type" value="Genomic_DNA"/>
</dbReference>
<protein>
    <recommendedName>
        <fullName evidence="3">DUF3303 domain-containing protein</fullName>
    </recommendedName>
</protein>
<dbReference type="RefSeq" id="WP_172602080.1">
    <property type="nucleotide sequence ID" value="NZ_LR216287.1"/>
</dbReference>
<gene>
    <name evidence="1" type="ORF">NFRAN_0780</name>
</gene>
<proteinExistence type="predicted"/>
<dbReference type="Proteomes" id="UP000294299">
    <property type="component" value="Chromosome NFRAN"/>
</dbReference>
<reference evidence="1 2" key="1">
    <citation type="submission" date="2019-02" db="EMBL/GenBank/DDBJ databases">
        <authorList>
            <person name="Lehtovirta-Morley E L."/>
        </authorList>
    </citation>
    <scope>NUCLEOTIDE SEQUENCE [LARGE SCALE GENOMIC DNA]</scope>
    <source>
        <strain evidence="1">NFRAN1</strain>
    </source>
</reference>
<dbReference type="KEGG" id="nfn:NFRAN_0780"/>
<dbReference type="AlphaFoldDB" id="A0A484I8H2"/>
<dbReference type="Pfam" id="PF11746">
    <property type="entry name" value="DUF3303"/>
    <property type="match status" value="1"/>
</dbReference>
<name>A0A484I8H2_9ARCH</name>
<dbReference type="GeneID" id="39420273"/>
<dbReference type="InterPro" id="IPR021734">
    <property type="entry name" value="DUF3303"/>
</dbReference>
<sequence length="91" mass="10940">MSATFLVFYRFKTMTPEEAKKANEQWKEMKRSLPQGIELMGEYSHAWGTEYNGFLLFESETSDGFMDWWSSFKDSIRWYVDHTHTIIARRK</sequence>
<accession>A0A484I8H2</accession>